<dbReference type="Proteomes" id="UP001159363">
    <property type="component" value="Chromosome 7"/>
</dbReference>
<protein>
    <submittedName>
        <fullName evidence="1">Uncharacterized protein</fullName>
    </submittedName>
</protein>
<dbReference type="EMBL" id="JARBHB010000008">
    <property type="protein sequence ID" value="KAJ8876615.1"/>
    <property type="molecule type" value="Genomic_DNA"/>
</dbReference>
<accession>A0ABQ9GX55</accession>
<evidence type="ECO:0000313" key="2">
    <source>
        <dbReference type="Proteomes" id="UP001159363"/>
    </source>
</evidence>
<reference evidence="1 2" key="1">
    <citation type="submission" date="2023-02" db="EMBL/GenBank/DDBJ databases">
        <title>LHISI_Scaffold_Assembly.</title>
        <authorList>
            <person name="Stuart O.P."/>
            <person name="Cleave R."/>
            <person name="Magrath M.J.L."/>
            <person name="Mikheyev A.S."/>
        </authorList>
    </citation>
    <scope>NUCLEOTIDE SEQUENCE [LARGE SCALE GENOMIC DNA]</scope>
    <source>
        <strain evidence="1">Daus_M_001</strain>
        <tissue evidence="1">Leg muscle</tissue>
    </source>
</reference>
<organism evidence="1 2">
    <name type="scientific">Dryococelus australis</name>
    <dbReference type="NCBI Taxonomy" id="614101"/>
    <lineage>
        <taxon>Eukaryota</taxon>
        <taxon>Metazoa</taxon>
        <taxon>Ecdysozoa</taxon>
        <taxon>Arthropoda</taxon>
        <taxon>Hexapoda</taxon>
        <taxon>Insecta</taxon>
        <taxon>Pterygota</taxon>
        <taxon>Neoptera</taxon>
        <taxon>Polyneoptera</taxon>
        <taxon>Phasmatodea</taxon>
        <taxon>Verophasmatodea</taxon>
        <taxon>Anareolatae</taxon>
        <taxon>Phasmatidae</taxon>
        <taxon>Eurycanthinae</taxon>
        <taxon>Dryococelus</taxon>
    </lineage>
</organism>
<gene>
    <name evidence="1" type="ORF">PR048_021060</name>
</gene>
<name>A0ABQ9GX55_9NEOP</name>
<sequence>MISAVNLSYLFNTEKNKLAYGLNKLQQLGIRVKNNSLKNLFRYLKDNYITYLLTDELNQDILEIYFLA</sequence>
<keyword evidence="2" id="KW-1185">Reference proteome</keyword>
<comment type="caution">
    <text evidence="1">The sequence shown here is derived from an EMBL/GenBank/DDBJ whole genome shotgun (WGS) entry which is preliminary data.</text>
</comment>
<evidence type="ECO:0000313" key="1">
    <source>
        <dbReference type="EMBL" id="KAJ8876615.1"/>
    </source>
</evidence>
<proteinExistence type="predicted"/>